<evidence type="ECO:0000256" key="6">
    <source>
        <dbReference type="PROSITE-ProRule" id="PRU00268"/>
    </source>
</evidence>
<feature type="compositionally biased region" description="Acidic residues" evidence="8">
    <location>
        <begin position="97"/>
        <end position="106"/>
    </location>
</feature>
<dbReference type="AlphaFoldDB" id="A0AAD4SI68"/>
<evidence type="ECO:0000256" key="4">
    <source>
        <dbReference type="ARBA" id="ARBA00022980"/>
    </source>
</evidence>
<name>A0AAD4SI68_9MAGN</name>
<dbReference type="PROSITE" id="PS50881">
    <property type="entry name" value="S5_DSRBD"/>
    <property type="match status" value="1"/>
</dbReference>
<evidence type="ECO:0000313" key="10">
    <source>
        <dbReference type="EMBL" id="KAI3907735.1"/>
    </source>
</evidence>
<dbReference type="Pfam" id="PF00333">
    <property type="entry name" value="Ribosomal_S5"/>
    <property type="match status" value="1"/>
</dbReference>
<keyword evidence="4 6" id="KW-0689">Ribosomal protein</keyword>
<feature type="domain" description="S5 DRBM" evidence="9">
    <location>
        <begin position="353"/>
        <end position="416"/>
    </location>
</feature>
<feature type="compositionally biased region" description="Basic and acidic residues" evidence="8">
    <location>
        <begin position="123"/>
        <end position="135"/>
    </location>
</feature>
<evidence type="ECO:0000313" key="11">
    <source>
        <dbReference type="Proteomes" id="UP001202328"/>
    </source>
</evidence>
<dbReference type="Gene3D" id="3.30.160.20">
    <property type="match status" value="1"/>
</dbReference>
<feature type="region of interest" description="Disordered" evidence="8">
    <location>
        <begin position="83"/>
        <end position="106"/>
    </location>
</feature>
<evidence type="ECO:0000256" key="8">
    <source>
        <dbReference type="SAM" id="MobiDB-lite"/>
    </source>
</evidence>
<dbReference type="FunFam" id="3.30.160.20:FF:000039">
    <property type="entry name" value="30S ribosomal protein S5"/>
    <property type="match status" value="1"/>
</dbReference>
<dbReference type="InterPro" id="IPR005324">
    <property type="entry name" value="Ribosomal_uS5_C"/>
</dbReference>
<feature type="compositionally biased region" description="Basic and acidic residues" evidence="8">
    <location>
        <begin position="83"/>
        <end position="95"/>
    </location>
</feature>
<sequence>MAASISKSRGTWSRILLKSSSLKKPSTPHKNLCRKISNSSPQIHHFQIPKSNISLSHYRFSSSFAPSSDRVIQKLLEEAEAAKQKEKDEKRKAGLLDDNDDVEEEEDYMSVGPMIEKLEKQNAKEKGPLGQHEEPTDSESEVDERWEPDAVQKRSDEFEKKCNRHAELLTSFAHSETLDEAHNWMHKIDHFEQKHLQLPFEYRVIGELMNRLKDATGKERFMILQKLNRAMRMVQWKETYDPNNPANSGFIQHDKGRGNADVSVEHSGGFDKERQLIKGFGDDDGDQDFIDDKDDILMEKLNAIDSKLEEKLAALDHTFGKKGRVLEEEIKELAEERNSLTEEKRRPLYRKGFDTRLVDMNRTCKVTKGGQIFKYTAMLVCGNYNGVIGFAKGKGPAAPIALQKAYERCFQNLHYVERHEEHTITHAVQTEYKKTKIYLWPAPTTTGIKAGKTVELVLNLAGFKNVKSKVVGSRNPHNTVKALFKALNAIETPKDVQEKFGRAVVESHLL</sequence>
<proteinExistence type="inferred from homology"/>
<dbReference type="PANTHER" id="PTHR48432:SF1">
    <property type="entry name" value="S5 DRBM DOMAIN-CONTAINING PROTEIN"/>
    <property type="match status" value="1"/>
</dbReference>
<keyword evidence="5 6" id="KW-0687">Ribonucleoprotein</keyword>
<dbReference type="PANTHER" id="PTHR48432">
    <property type="entry name" value="S5 DRBM DOMAIN-CONTAINING PROTEIN"/>
    <property type="match status" value="1"/>
</dbReference>
<feature type="region of interest" description="Disordered" evidence="8">
    <location>
        <begin position="19"/>
        <end position="38"/>
    </location>
</feature>
<protein>
    <recommendedName>
        <fullName evidence="9">S5 DRBM domain-containing protein</fullName>
    </recommendedName>
</protein>
<evidence type="ECO:0000256" key="5">
    <source>
        <dbReference type="ARBA" id="ARBA00023274"/>
    </source>
</evidence>
<evidence type="ECO:0000256" key="2">
    <source>
        <dbReference type="ARBA" id="ARBA00022730"/>
    </source>
</evidence>
<dbReference type="Proteomes" id="UP001202328">
    <property type="component" value="Unassembled WGS sequence"/>
</dbReference>
<dbReference type="GO" id="GO:0005737">
    <property type="term" value="C:cytoplasm"/>
    <property type="evidence" value="ECO:0007669"/>
    <property type="project" value="UniProtKB-ARBA"/>
</dbReference>
<evidence type="ECO:0000259" key="9">
    <source>
        <dbReference type="PROSITE" id="PS50881"/>
    </source>
</evidence>
<dbReference type="GO" id="GO:0003735">
    <property type="term" value="F:structural constituent of ribosome"/>
    <property type="evidence" value="ECO:0007669"/>
    <property type="project" value="UniProtKB-UniRule"/>
</dbReference>
<dbReference type="InterPro" id="IPR000851">
    <property type="entry name" value="Ribosomal_uS5"/>
</dbReference>
<dbReference type="InterPro" id="IPR014721">
    <property type="entry name" value="Ribsml_uS5_D2-typ_fold_subgr"/>
</dbReference>
<feature type="region of interest" description="Disordered" evidence="8">
    <location>
        <begin position="123"/>
        <end position="154"/>
    </location>
</feature>
<accession>A0AAD4SI68</accession>
<evidence type="ECO:0000256" key="3">
    <source>
        <dbReference type="ARBA" id="ARBA00022884"/>
    </source>
</evidence>
<dbReference type="EMBL" id="JAJJMB010010578">
    <property type="protein sequence ID" value="KAI3907735.1"/>
    <property type="molecule type" value="Genomic_DNA"/>
</dbReference>
<dbReference type="SUPFAM" id="SSF54211">
    <property type="entry name" value="Ribosomal protein S5 domain 2-like"/>
    <property type="match status" value="1"/>
</dbReference>
<dbReference type="InterPro" id="IPR020568">
    <property type="entry name" value="Ribosomal_Su5_D2-typ_SF"/>
</dbReference>
<dbReference type="FunFam" id="3.30.230.10:FF:000002">
    <property type="entry name" value="30S ribosomal protein S5"/>
    <property type="match status" value="1"/>
</dbReference>
<dbReference type="SUPFAM" id="SSF54768">
    <property type="entry name" value="dsRNA-binding domain-like"/>
    <property type="match status" value="1"/>
</dbReference>
<keyword evidence="11" id="KW-1185">Reference proteome</keyword>
<keyword evidence="3" id="KW-0694">RNA-binding</keyword>
<dbReference type="GO" id="GO:0003729">
    <property type="term" value="F:mRNA binding"/>
    <property type="evidence" value="ECO:0007669"/>
    <property type="project" value="UniProtKB-ARBA"/>
</dbReference>
<dbReference type="GO" id="GO:1990904">
    <property type="term" value="C:ribonucleoprotein complex"/>
    <property type="evidence" value="ECO:0007669"/>
    <property type="project" value="UniProtKB-UniRule"/>
</dbReference>
<evidence type="ECO:0000256" key="7">
    <source>
        <dbReference type="RuleBase" id="RU003823"/>
    </source>
</evidence>
<dbReference type="GO" id="GO:0006412">
    <property type="term" value="P:translation"/>
    <property type="evidence" value="ECO:0007669"/>
    <property type="project" value="InterPro"/>
</dbReference>
<comment type="caution">
    <text evidence="10">The sequence shown here is derived from an EMBL/GenBank/DDBJ whole genome shotgun (WGS) entry which is preliminary data.</text>
</comment>
<evidence type="ECO:0000256" key="1">
    <source>
        <dbReference type="ARBA" id="ARBA00008945"/>
    </source>
</evidence>
<dbReference type="GO" id="GO:0019843">
    <property type="term" value="F:rRNA binding"/>
    <property type="evidence" value="ECO:0007669"/>
    <property type="project" value="UniProtKB-KW"/>
</dbReference>
<comment type="similarity">
    <text evidence="1 7">Belongs to the universal ribosomal protein uS5 family.</text>
</comment>
<keyword evidence="2" id="KW-0699">rRNA-binding</keyword>
<dbReference type="GO" id="GO:0005840">
    <property type="term" value="C:ribosome"/>
    <property type="evidence" value="ECO:0007669"/>
    <property type="project" value="UniProtKB-KW"/>
</dbReference>
<dbReference type="Gene3D" id="3.30.230.10">
    <property type="match status" value="1"/>
</dbReference>
<organism evidence="10 11">
    <name type="scientific">Papaver atlanticum</name>
    <dbReference type="NCBI Taxonomy" id="357466"/>
    <lineage>
        <taxon>Eukaryota</taxon>
        <taxon>Viridiplantae</taxon>
        <taxon>Streptophyta</taxon>
        <taxon>Embryophyta</taxon>
        <taxon>Tracheophyta</taxon>
        <taxon>Spermatophyta</taxon>
        <taxon>Magnoliopsida</taxon>
        <taxon>Ranunculales</taxon>
        <taxon>Papaveraceae</taxon>
        <taxon>Papaveroideae</taxon>
        <taxon>Papaver</taxon>
    </lineage>
</organism>
<dbReference type="InterPro" id="IPR013810">
    <property type="entry name" value="Ribosomal_uS5_N"/>
</dbReference>
<dbReference type="Pfam" id="PF03719">
    <property type="entry name" value="Ribosomal_S5_C"/>
    <property type="match status" value="1"/>
</dbReference>
<reference evidence="10" key="1">
    <citation type="submission" date="2022-04" db="EMBL/GenBank/DDBJ databases">
        <title>A functionally conserved STORR gene fusion in Papaver species that diverged 16.8 million years ago.</title>
        <authorList>
            <person name="Catania T."/>
        </authorList>
    </citation>
    <scope>NUCLEOTIDE SEQUENCE</scope>
    <source>
        <strain evidence="10">S-188037</strain>
    </source>
</reference>
<gene>
    <name evidence="10" type="ORF">MKW98_008412</name>
</gene>
<feature type="compositionally biased region" description="Basic and acidic residues" evidence="8">
    <location>
        <begin position="143"/>
        <end position="154"/>
    </location>
</feature>